<comment type="caution">
    <text evidence="2">The sequence shown here is derived from an EMBL/GenBank/DDBJ whole genome shotgun (WGS) entry which is preliminary data.</text>
</comment>
<organism evidence="2 3">
    <name type="scientific">Helianthus annuus</name>
    <name type="common">Common sunflower</name>
    <dbReference type="NCBI Taxonomy" id="4232"/>
    <lineage>
        <taxon>Eukaryota</taxon>
        <taxon>Viridiplantae</taxon>
        <taxon>Streptophyta</taxon>
        <taxon>Embryophyta</taxon>
        <taxon>Tracheophyta</taxon>
        <taxon>Spermatophyta</taxon>
        <taxon>Magnoliopsida</taxon>
        <taxon>eudicotyledons</taxon>
        <taxon>Gunneridae</taxon>
        <taxon>Pentapetalae</taxon>
        <taxon>asterids</taxon>
        <taxon>campanulids</taxon>
        <taxon>Asterales</taxon>
        <taxon>Asteraceae</taxon>
        <taxon>Asteroideae</taxon>
        <taxon>Heliantheae alliance</taxon>
        <taxon>Heliantheae</taxon>
        <taxon>Helianthus</taxon>
    </lineage>
</organism>
<keyword evidence="1" id="KW-1133">Transmembrane helix</keyword>
<dbReference type="AlphaFoldDB" id="A0A9K3J4N0"/>
<evidence type="ECO:0000313" key="2">
    <source>
        <dbReference type="EMBL" id="KAF5808212.1"/>
    </source>
</evidence>
<evidence type="ECO:0000313" key="3">
    <source>
        <dbReference type="Proteomes" id="UP000215914"/>
    </source>
</evidence>
<keyword evidence="1" id="KW-0472">Membrane</keyword>
<name>A0A9K3J4N0_HELAN</name>
<gene>
    <name evidence="2" type="ORF">HanXRQr2_Chr04g0142851</name>
</gene>
<dbReference type="Proteomes" id="UP000215914">
    <property type="component" value="Unassembled WGS sequence"/>
</dbReference>
<feature type="transmembrane region" description="Helical" evidence="1">
    <location>
        <begin position="71"/>
        <end position="89"/>
    </location>
</feature>
<protein>
    <submittedName>
        <fullName evidence="2">Uncharacterized protein</fullName>
    </submittedName>
</protein>
<keyword evidence="1" id="KW-0812">Transmembrane</keyword>
<evidence type="ECO:0000256" key="1">
    <source>
        <dbReference type="SAM" id="Phobius"/>
    </source>
</evidence>
<reference evidence="2" key="1">
    <citation type="journal article" date="2017" name="Nature">
        <title>The sunflower genome provides insights into oil metabolism, flowering and Asterid evolution.</title>
        <authorList>
            <person name="Badouin H."/>
            <person name="Gouzy J."/>
            <person name="Grassa C.J."/>
            <person name="Murat F."/>
            <person name="Staton S.E."/>
            <person name="Cottret L."/>
            <person name="Lelandais-Briere C."/>
            <person name="Owens G.L."/>
            <person name="Carrere S."/>
            <person name="Mayjonade B."/>
            <person name="Legrand L."/>
            <person name="Gill N."/>
            <person name="Kane N.C."/>
            <person name="Bowers J.E."/>
            <person name="Hubner S."/>
            <person name="Bellec A."/>
            <person name="Berard A."/>
            <person name="Berges H."/>
            <person name="Blanchet N."/>
            <person name="Boniface M.C."/>
            <person name="Brunel D."/>
            <person name="Catrice O."/>
            <person name="Chaidir N."/>
            <person name="Claudel C."/>
            <person name="Donnadieu C."/>
            <person name="Faraut T."/>
            <person name="Fievet G."/>
            <person name="Helmstetter N."/>
            <person name="King M."/>
            <person name="Knapp S.J."/>
            <person name="Lai Z."/>
            <person name="Le Paslier M.C."/>
            <person name="Lippi Y."/>
            <person name="Lorenzon L."/>
            <person name="Mandel J.R."/>
            <person name="Marage G."/>
            <person name="Marchand G."/>
            <person name="Marquand E."/>
            <person name="Bret-Mestries E."/>
            <person name="Morien E."/>
            <person name="Nambeesan S."/>
            <person name="Nguyen T."/>
            <person name="Pegot-Espagnet P."/>
            <person name="Pouilly N."/>
            <person name="Raftis F."/>
            <person name="Sallet E."/>
            <person name="Schiex T."/>
            <person name="Thomas J."/>
            <person name="Vandecasteele C."/>
            <person name="Vares D."/>
            <person name="Vear F."/>
            <person name="Vautrin S."/>
            <person name="Crespi M."/>
            <person name="Mangin B."/>
            <person name="Burke J.M."/>
            <person name="Salse J."/>
            <person name="Munos S."/>
            <person name="Vincourt P."/>
            <person name="Rieseberg L.H."/>
            <person name="Langlade N.B."/>
        </authorList>
    </citation>
    <scope>NUCLEOTIDE SEQUENCE</scope>
    <source>
        <tissue evidence="2">Leaves</tissue>
    </source>
</reference>
<keyword evidence="3" id="KW-1185">Reference proteome</keyword>
<reference evidence="2" key="2">
    <citation type="submission" date="2020-06" db="EMBL/GenBank/DDBJ databases">
        <title>Helianthus annuus Genome sequencing and assembly Release 2.</title>
        <authorList>
            <person name="Gouzy J."/>
            <person name="Langlade N."/>
            <person name="Munos S."/>
        </authorList>
    </citation>
    <scope>NUCLEOTIDE SEQUENCE</scope>
    <source>
        <tissue evidence="2">Leaves</tissue>
    </source>
</reference>
<proteinExistence type="predicted"/>
<dbReference type="EMBL" id="MNCJ02000319">
    <property type="protein sequence ID" value="KAF5808212.1"/>
    <property type="molecule type" value="Genomic_DNA"/>
</dbReference>
<sequence>MRSIRMIHVCLFAWSIRMIQHTTWRIVVKDYVFCFSDYVGFIVFTKLELVIVCFFVWFGKHYRTCNLLYKNVLHVLFLCMYYVANYTYVRCSVHMCTVLLISKYTFVYR</sequence>
<feature type="transmembrane region" description="Helical" evidence="1">
    <location>
        <begin position="41"/>
        <end position="59"/>
    </location>
</feature>
<dbReference type="Gramene" id="mRNA:HanXRQr2_Chr04g0142851">
    <property type="protein sequence ID" value="CDS:HanXRQr2_Chr04g0142851.1"/>
    <property type="gene ID" value="HanXRQr2_Chr04g0142851"/>
</dbReference>
<accession>A0A9K3J4N0</accession>